<comment type="similarity">
    <text evidence="1">Belongs to the UPF0213 family.</text>
</comment>
<dbReference type="InterPro" id="IPR050190">
    <property type="entry name" value="UPF0213_domain"/>
</dbReference>
<dbReference type="PROSITE" id="PS50164">
    <property type="entry name" value="GIY_YIG"/>
    <property type="match status" value="1"/>
</dbReference>
<organism evidence="3 4">
    <name type="scientific">Phenylobacterium zucineum (strain HLK1)</name>
    <dbReference type="NCBI Taxonomy" id="450851"/>
    <lineage>
        <taxon>Bacteria</taxon>
        <taxon>Pseudomonadati</taxon>
        <taxon>Pseudomonadota</taxon>
        <taxon>Alphaproteobacteria</taxon>
        <taxon>Caulobacterales</taxon>
        <taxon>Caulobacteraceae</taxon>
        <taxon>Phenylobacterium</taxon>
    </lineage>
</organism>
<dbReference type="Pfam" id="PF01541">
    <property type="entry name" value="GIY-YIG"/>
    <property type="match status" value="1"/>
</dbReference>
<proteinExistence type="inferred from homology"/>
<evidence type="ECO:0000313" key="4">
    <source>
        <dbReference type="Proteomes" id="UP000001868"/>
    </source>
</evidence>
<accession>B4RD35</accession>
<dbReference type="HOGENOM" id="CLU_135650_3_1_5"/>
<keyword evidence="4" id="KW-1185">Reference proteome</keyword>
<dbReference type="SUPFAM" id="SSF82771">
    <property type="entry name" value="GIY-YIG endonuclease"/>
    <property type="match status" value="1"/>
</dbReference>
<gene>
    <name evidence="3" type="ordered locus">PHZ_c0225</name>
</gene>
<dbReference type="eggNOG" id="COG2827">
    <property type="taxonomic scope" value="Bacteria"/>
</dbReference>
<evidence type="ECO:0000256" key="1">
    <source>
        <dbReference type="ARBA" id="ARBA00007435"/>
    </source>
</evidence>
<dbReference type="Proteomes" id="UP000001868">
    <property type="component" value="Chromosome"/>
</dbReference>
<evidence type="ECO:0000259" key="2">
    <source>
        <dbReference type="PROSITE" id="PS50164"/>
    </source>
</evidence>
<dbReference type="PANTHER" id="PTHR34477">
    <property type="entry name" value="UPF0213 PROTEIN YHBQ"/>
    <property type="match status" value="1"/>
</dbReference>
<dbReference type="InterPro" id="IPR000305">
    <property type="entry name" value="GIY-YIG_endonuc"/>
</dbReference>
<dbReference type="EMBL" id="CP000747">
    <property type="protein sequence ID" value="ACG76639.1"/>
    <property type="molecule type" value="Genomic_DNA"/>
</dbReference>
<dbReference type="RefSeq" id="WP_012520787.1">
    <property type="nucleotide sequence ID" value="NC_011144.1"/>
</dbReference>
<dbReference type="PANTHER" id="PTHR34477:SF5">
    <property type="entry name" value="BSL5627 PROTEIN"/>
    <property type="match status" value="1"/>
</dbReference>
<dbReference type="CDD" id="cd10448">
    <property type="entry name" value="GIY-YIG_unchar_3"/>
    <property type="match status" value="1"/>
</dbReference>
<dbReference type="AlphaFoldDB" id="B4RD35"/>
<dbReference type="KEGG" id="pzu:PHZ_c0225"/>
<name>B4RD35_PHEZH</name>
<dbReference type="OrthoDB" id="287318at2"/>
<dbReference type="STRING" id="450851.PHZ_c0225"/>
<evidence type="ECO:0000313" key="3">
    <source>
        <dbReference type="EMBL" id="ACG76639.1"/>
    </source>
</evidence>
<protein>
    <submittedName>
        <fullName evidence="3">Excinuclease ABC, C subunit, N-terminal</fullName>
    </submittedName>
</protein>
<dbReference type="Gene3D" id="3.40.1440.10">
    <property type="entry name" value="GIY-YIG endonuclease"/>
    <property type="match status" value="1"/>
</dbReference>
<dbReference type="InterPro" id="IPR035901">
    <property type="entry name" value="GIY-YIG_endonuc_sf"/>
</dbReference>
<sequence>MAGYVYILASAPYGTLYIGVTNDIAFRVWQHREGAGSEFCRRYGVHRLVHYELFDDISNAIHREKRLKKWPRRWKINLIEAGNPTWRDLYETLNL</sequence>
<feature type="domain" description="GIY-YIG" evidence="2">
    <location>
        <begin position="1"/>
        <end position="78"/>
    </location>
</feature>
<reference evidence="3 4" key="1">
    <citation type="journal article" date="2008" name="BMC Genomics">
        <title>Complete genome of Phenylobacterium zucineum - a novel facultative intracellular bacterium isolated from human erythroleukemia cell line K562.</title>
        <authorList>
            <person name="Luo Y."/>
            <person name="Xu X."/>
            <person name="Ding Z."/>
            <person name="Liu Z."/>
            <person name="Zhang B."/>
            <person name="Yan Z."/>
            <person name="Sun J."/>
            <person name="Hu S."/>
            <person name="Hu X."/>
        </authorList>
    </citation>
    <scope>NUCLEOTIDE SEQUENCE [LARGE SCALE GENOMIC DNA]</scope>
    <source>
        <strain evidence="3 4">HLK1</strain>
    </source>
</reference>